<gene>
    <name evidence="3" type="ORF">GRI58_07805</name>
</gene>
<keyword evidence="4" id="KW-1185">Reference proteome</keyword>
<comment type="caution">
    <text evidence="3">The sequence shown here is derived from an EMBL/GenBank/DDBJ whole genome shotgun (WGS) entry which is preliminary data.</text>
</comment>
<evidence type="ECO:0000256" key="1">
    <source>
        <dbReference type="SAM" id="MobiDB-lite"/>
    </source>
</evidence>
<name>A0A845AHR8_9SPHN</name>
<evidence type="ECO:0008006" key="5">
    <source>
        <dbReference type="Google" id="ProtNLM"/>
    </source>
</evidence>
<proteinExistence type="predicted"/>
<dbReference type="OrthoDB" id="7391745at2"/>
<feature type="signal peptide" evidence="2">
    <location>
        <begin position="1"/>
        <end position="23"/>
    </location>
</feature>
<evidence type="ECO:0000313" key="4">
    <source>
        <dbReference type="Proteomes" id="UP000439780"/>
    </source>
</evidence>
<dbReference type="RefSeq" id="WP_160753015.1">
    <property type="nucleotide sequence ID" value="NZ_WTYA01000005.1"/>
</dbReference>
<protein>
    <recommendedName>
        <fullName evidence="5">UrcA family protein</fullName>
    </recommendedName>
</protein>
<evidence type="ECO:0000256" key="2">
    <source>
        <dbReference type="SAM" id="SignalP"/>
    </source>
</evidence>
<sequence>MSSKNLFFVLLFSFGVTPVAALAQDDAAQSVGPPSPDDDCQRRQEAAEISGEIVVCANRERNDAYRLRDPNSSNAYADATRDKGAARAPDMNGPPCEPSLLTACIKSNRTYEGAREIDLSALPVAPPGSDATKVGPHG</sequence>
<keyword evidence="2" id="KW-0732">Signal</keyword>
<dbReference type="AlphaFoldDB" id="A0A845AHR8"/>
<feature type="chain" id="PRO_5032691175" description="UrcA family protein" evidence="2">
    <location>
        <begin position="24"/>
        <end position="138"/>
    </location>
</feature>
<evidence type="ECO:0000313" key="3">
    <source>
        <dbReference type="EMBL" id="MXP28723.1"/>
    </source>
</evidence>
<dbReference type="Proteomes" id="UP000439780">
    <property type="component" value="Unassembled WGS sequence"/>
</dbReference>
<organism evidence="3 4">
    <name type="scientific">Qipengyuania algicida</name>
    <dbReference type="NCBI Taxonomy" id="1836209"/>
    <lineage>
        <taxon>Bacteria</taxon>
        <taxon>Pseudomonadati</taxon>
        <taxon>Pseudomonadota</taxon>
        <taxon>Alphaproteobacteria</taxon>
        <taxon>Sphingomonadales</taxon>
        <taxon>Erythrobacteraceae</taxon>
        <taxon>Qipengyuania</taxon>
    </lineage>
</organism>
<accession>A0A845AHR8</accession>
<feature type="region of interest" description="Disordered" evidence="1">
    <location>
        <begin position="66"/>
        <end position="94"/>
    </location>
</feature>
<dbReference type="EMBL" id="WTYA01000005">
    <property type="protein sequence ID" value="MXP28723.1"/>
    <property type="molecule type" value="Genomic_DNA"/>
</dbReference>
<reference evidence="3 4" key="1">
    <citation type="submission" date="2019-12" db="EMBL/GenBank/DDBJ databases">
        <title>Genomic-based taxomic classification of the family Erythrobacteraceae.</title>
        <authorList>
            <person name="Xu L."/>
        </authorList>
    </citation>
    <scope>NUCLEOTIDE SEQUENCE [LARGE SCALE GENOMIC DNA]</scope>
    <source>
        <strain evidence="3 4">KEMB 9005-328</strain>
    </source>
</reference>